<keyword evidence="7" id="KW-1185">Reference proteome</keyword>
<dbReference type="NCBIfam" id="TIGR02100">
    <property type="entry name" value="glgX_debranch"/>
    <property type="match status" value="1"/>
</dbReference>
<dbReference type="SMART" id="SM00642">
    <property type="entry name" value="Aamy"/>
    <property type="match status" value="1"/>
</dbReference>
<evidence type="ECO:0000256" key="3">
    <source>
        <dbReference type="ARBA" id="ARBA00023295"/>
    </source>
</evidence>
<dbReference type="InterPro" id="IPR013780">
    <property type="entry name" value="Glyco_hydro_b"/>
</dbReference>
<dbReference type="EMBL" id="SNVJ01000002">
    <property type="protein sequence ID" value="MXP62175.1"/>
    <property type="molecule type" value="Genomic_DNA"/>
</dbReference>
<evidence type="ECO:0000256" key="4">
    <source>
        <dbReference type="SAM" id="MobiDB-lite"/>
    </source>
</evidence>
<comment type="caution">
    <text evidence="6">The sequence shown here is derived from an EMBL/GenBank/DDBJ whole genome shotgun (WGS) entry which is preliminary data.</text>
</comment>
<dbReference type="InterPro" id="IPR004193">
    <property type="entry name" value="Glyco_hydro_13_N"/>
</dbReference>
<keyword evidence="3" id="KW-0326">Glycosidase</keyword>
<organism evidence="6 7">
    <name type="scientific">Teichococcus coralli</name>
    <dbReference type="NCBI Taxonomy" id="2545983"/>
    <lineage>
        <taxon>Bacteria</taxon>
        <taxon>Pseudomonadati</taxon>
        <taxon>Pseudomonadota</taxon>
        <taxon>Alphaproteobacteria</taxon>
        <taxon>Acetobacterales</taxon>
        <taxon>Roseomonadaceae</taxon>
        <taxon>Roseomonas</taxon>
    </lineage>
</organism>
<dbReference type="SUPFAM" id="SSF51011">
    <property type="entry name" value="Glycosyl hydrolase domain"/>
    <property type="match status" value="1"/>
</dbReference>
<reference evidence="6 7" key="1">
    <citation type="submission" date="2019-03" db="EMBL/GenBank/DDBJ databases">
        <title>Roseomonas sp. a novel Roseomonas species isolated from Sea whip Gorgonian.</title>
        <authorList>
            <person name="Li F."/>
            <person name="Pan X."/>
            <person name="Huang S."/>
            <person name="Li Z."/>
            <person name="Meng B."/>
        </authorList>
    </citation>
    <scope>NUCLEOTIDE SEQUENCE [LARGE SCALE GENOMIC DNA]</scope>
    <source>
        <strain evidence="6 7">M0104</strain>
    </source>
</reference>
<evidence type="ECO:0000259" key="5">
    <source>
        <dbReference type="SMART" id="SM00642"/>
    </source>
</evidence>
<dbReference type="InterPro" id="IPR014756">
    <property type="entry name" value="Ig_E-set"/>
</dbReference>
<dbReference type="InterPro" id="IPR017853">
    <property type="entry name" value="GH"/>
</dbReference>
<evidence type="ECO:0000256" key="1">
    <source>
        <dbReference type="ARBA" id="ARBA00008061"/>
    </source>
</evidence>
<feature type="region of interest" description="Disordered" evidence="4">
    <location>
        <begin position="472"/>
        <end position="499"/>
    </location>
</feature>
<comment type="similarity">
    <text evidence="1">Belongs to the glycosyl hydrolase 13 family.</text>
</comment>
<dbReference type="Pfam" id="PF00128">
    <property type="entry name" value="Alpha-amylase"/>
    <property type="match status" value="1"/>
</dbReference>
<dbReference type="InterPro" id="IPR011837">
    <property type="entry name" value="Glycogen_debranch_GlgX"/>
</dbReference>
<dbReference type="Pfam" id="PF02922">
    <property type="entry name" value="CBM_48"/>
    <property type="match status" value="1"/>
</dbReference>
<feature type="compositionally biased region" description="Basic and acidic residues" evidence="4">
    <location>
        <begin position="472"/>
        <end position="484"/>
    </location>
</feature>
<evidence type="ECO:0000313" key="7">
    <source>
        <dbReference type="Proteomes" id="UP000460715"/>
    </source>
</evidence>
<dbReference type="Proteomes" id="UP000460715">
    <property type="component" value="Unassembled WGS sequence"/>
</dbReference>
<dbReference type="SUPFAM" id="SSF81296">
    <property type="entry name" value="E set domains"/>
    <property type="match status" value="1"/>
</dbReference>
<dbReference type="CDD" id="cd11326">
    <property type="entry name" value="AmyAc_Glg_debranch"/>
    <property type="match status" value="1"/>
</dbReference>
<dbReference type="GO" id="GO:0004135">
    <property type="term" value="F:amylo-alpha-1,6-glucosidase activity"/>
    <property type="evidence" value="ECO:0007669"/>
    <property type="project" value="InterPro"/>
</dbReference>
<dbReference type="InterPro" id="IPR044505">
    <property type="entry name" value="GlgX_Isoamylase_N_E_set"/>
</dbReference>
<dbReference type="OrthoDB" id="3236218at2"/>
<proteinExistence type="inferred from homology"/>
<dbReference type="Gene3D" id="3.20.20.80">
    <property type="entry name" value="Glycosidases"/>
    <property type="match status" value="1"/>
</dbReference>
<dbReference type="SUPFAM" id="SSF51445">
    <property type="entry name" value="(Trans)glycosidases"/>
    <property type="match status" value="1"/>
</dbReference>
<name>A0A845B689_9PROT</name>
<dbReference type="InterPro" id="IPR006047">
    <property type="entry name" value="GH13_cat_dom"/>
</dbReference>
<protein>
    <submittedName>
        <fullName evidence="6">Glycogen debranching protein GlgX</fullName>
    </submittedName>
</protein>
<dbReference type="InterPro" id="IPR013783">
    <property type="entry name" value="Ig-like_fold"/>
</dbReference>
<dbReference type="RefSeq" id="WP_160935304.1">
    <property type="nucleotide sequence ID" value="NZ_SNVJ01000002.1"/>
</dbReference>
<gene>
    <name evidence="6" type="primary">glgX</name>
    <name evidence="6" type="ORF">E0493_02260</name>
</gene>
<dbReference type="CDD" id="cd02856">
    <property type="entry name" value="E_set_GDE_Isoamylase_N"/>
    <property type="match status" value="1"/>
</dbReference>
<dbReference type="GO" id="GO:0005980">
    <property type="term" value="P:glycogen catabolic process"/>
    <property type="evidence" value="ECO:0007669"/>
    <property type="project" value="InterPro"/>
</dbReference>
<evidence type="ECO:0000313" key="6">
    <source>
        <dbReference type="EMBL" id="MXP62175.1"/>
    </source>
</evidence>
<feature type="domain" description="Glycosyl hydrolase family 13 catalytic" evidence="5">
    <location>
        <begin position="143"/>
        <end position="576"/>
    </location>
</feature>
<dbReference type="AlphaFoldDB" id="A0A845B689"/>
<dbReference type="Gene3D" id="2.60.40.10">
    <property type="entry name" value="Immunoglobulins"/>
    <property type="match status" value="1"/>
</dbReference>
<sequence>MPLLADRLLPGRPDPLGATWDGLGVNFAVFSAHATQIDLCLFDAGGRREVARMPLPECTDEVFHGYLPEARPGLIYGYRAHGPYQPEQGHRFNPHKLLLDPYTRQLQGALRWSDALFGHRLGAVRGDLTYDRRDSAAAMPKSVVVDDTFNWGDDRPPAVPWDQTVIYEAHLRGLTLLREDLPLRECGTFAALAAPPMIAHLQRLGITAVELMPVQAFLQDRFLVEKGLRNYWGYSTLAFFAPEPAYLSTGQNDELRVAIRRLHAAGIEVILDVVYNHTCEGSELGPTLSWRGLDNASYYRLFPGHERQFINDTGCGNTVNLSHPRVLQMVMDSLRHWATAFRVDGFRFDLASTLGREGTGFDPGSGFFDAIRQDPILSRLKLIAEPWDIGPGGYQLGNHPPGFAEWNDHYRDGVRRFWRGDAGRRADLAARLSGSGELFDRRRRRPWASVNFLASHDGFTLQDLVSYREKHNEANGEENRDGHGANHGANWGVEGPSDDPEVNALREQLKRAMLLTLFASHGTPMLLAGDEFGRTQRGNNNAYCQDNDISWTDWSLLAKPEGEALARFVARAAELRRRHPTLRSAKFLHGLTEPLPDVPDVAWFDEHAKALVGDEWHHPEQPLLALRRAGLVEGGRAEATLLLVNGSTDDRVFTLPSPAFPWVAALDSADPEAPVVPVGGSRIIVSGRSARLLVAALPPKEPPS</sequence>
<accession>A0A845B689</accession>
<evidence type="ECO:0000256" key="2">
    <source>
        <dbReference type="ARBA" id="ARBA00022801"/>
    </source>
</evidence>
<keyword evidence="2" id="KW-0378">Hydrolase</keyword>
<dbReference type="PANTHER" id="PTHR43002">
    <property type="entry name" value="GLYCOGEN DEBRANCHING ENZYME"/>
    <property type="match status" value="1"/>
</dbReference>
<dbReference type="Gene3D" id="2.60.40.1180">
    <property type="entry name" value="Golgi alpha-mannosidase II"/>
    <property type="match status" value="1"/>
</dbReference>